<dbReference type="Proteomes" id="UP001301769">
    <property type="component" value="Unassembled WGS sequence"/>
</dbReference>
<name>A0AAN7B6Q2_9PEZI</name>
<feature type="region of interest" description="Disordered" evidence="1">
    <location>
        <begin position="1"/>
        <end position="28"/>
    </location>
</feature>
<proteinExistence type="predicted"/>
<accession>A0AAN7B6Q2</accession>
<reference evidence="2" key="1">
    <citation type="journal article" date="2023" name="Mol. Phylogenet. Evol.">
        <title>Genome-scale phylogeny and comparative genomics of the fungal order Sordariales.</title>
        <authorList>
            <person name="Hensen N."/>
            <person name="Bonometti L."/>
            <person name="Westerberg I."/>
            <person name="Brannstrom I.O."/>
            <person name="Guillou S."/>
            <person name="Cros-Aarteil S."/>
            <person name="Calhoun S."/>
            <person name="Haridas S."/>
            <person name="Kuo A."/>
            <person name="Mondo S."/>
            <person name="Pangilinan J."/>
            <person name="Riley R."/>
            <person name="LaButti K."/>
            <person name="Andreopoulos B."/>
            <person name="Lipzen A."/>
            <person name="Chen C."/>
            <person name="Yan M."/>
            <person name="Daum C."/>
            <person name="Ng V."/>
            <person name="Clum A."/>
            <person name="Steindorff A."/>
            <person name="Ohm R.A."/>
            <person name="Martin F."/>
            <person name="Silar P."/>
            <person name="Natvig D.O."/>
            <person name="Lalanne C."/>
            <person name="Gautier V."/>
            <person name="Ament-Velasquez S.L."/>
            <person name="Kruys A."/>
            <person name="Hutchinson M.I."/>
            <person name="Powell A.J."/>
            <person name="Barry K."/>
            <person name="Miller A.N."/>
            <person name="Grigoriev I.V."/>
            <person name="Debuchy R."/>
            <person name="Gladieux P."/>
            <person name="Hiltunen Thoren M."/>
            <person name="Johannesson H."/>
        </authorList>
    </citation>
    <scope>NUCLEOTIDE SEQUENCE</scope>
    <source>
        <strain evidence="2">PSN293</strain>
    </source>
</reference>
<gene>
    <name evidence="2" type="ORF">QBC37DRAFT_403669</name>
</gene>
<feature type="compositionally biased region" description="Polar residues" evidence="1">
    <location>
        <begin position="1"/>
        <end position="13"/>
    </location>
</feature>
<sequence length="863" mass="95866">MDNHSSSTPNAGATGQALPASATSPTVPRDMITRLPTEVLTKVFSLAFSHFDARGHTRLRLQEYRSQADDRLYRPVEAVIRDRVDLGTLKNLRLTCQSFEGLASSLLFRSVRVSYYRADLYNLVRIAFHPSLRTHVRALWWEETMAAVVFENAPNRIRTNVLGSTDPDTARESAPHQALLKSAWEQMCWNGAMVSGPGSSATTVENVLSIIAAILRNLPRLAMVLSRPMNDLNGNPGTDGMYRDRHIPSVLPQQFADVDFSDPLHDRFSNLSKIGFYLHGDDKKPEYLNDGFFRFIVPALSRLGRSDSPSLQIMDERNALGLARGRQGCLSRFRSLPPESFANLTFINFCLPFHAYLYDSANDNTRRYGTSVIRCIESATQLSKLELNDSIMQLGSLYPKRNEPWRWTGHFFDFLVWGGEAEGGGPHGKAHANNPPGRRWRKLKSLRLEGVYCSQLSLLRFLAVHAQTITVLAIKGGAPLEFRTAREMSRMSLLSLDTIYLAPPAYLADLHPRPSHLDDDPDQICFLRDVEYIAANKLLHYINNYKPARVGNLVLESSKWDGLGVPHPIPPMGNGQVSFLPDGDFVVEAPAPPEPMYSTANFAIRTAQWAPSSMVPGWWIPIDRERAAAADQLTQERFDELAHDEMRGWWVRDSEEDRYCWERIRDEGRAFDFRDWTPGQFANAAPVFHRSFAVSGTIHPSEQSIAGFEGTIPVAYGWFGEQELRCAYAGLKREGSVEEEYGAVKERLDEKASHKHKAAETQSGVSGLAVAAAAAAAATAVPATPAAGPLVGAGPSAGRTLGVPRSSVQAMQGIMATLQRSRGDGMPQVFREHAGTLSRLLGLPGAEDDMVKLWREIKRPSRS</sequence>
<evidence type="ECO:0000256" key="1">
    <source>
        <dbReference type="SAM" id="MobiDB-lite"/>
    </source>
</evidence>
<evidence type="ECO:0000313" key="3">
    <source>
        <dbReference type="Proteomes" id="UP001301769"/>
    </source>
</evidence>
<dbReference type="EMBL" id="MU858183">
    <property type="protein sequence ID" value="KAK4210130.1"/>
    <property type="molecule type" value="Genomic_DNA"/>
</dbReference>
<reference evidence="2" key="2">
    <citation type="submission" date="2023-05" db="EMBL/GenBank/DDBJ databases">
        <authorList>
            <consortium name="Lawrence Berkeley National Laboratory"/>
            <person name="Steindorff A."/>
            <person name="Hensen N."/>
            <person name="Bonometti L."/>
            <person name="Westerberg I."/>
            <person name="Brannstrom I.O."/>
            <person name="Guillou S."/>
            <person name="Cros-Aarteil S."/>
            <person name="Calhoun S."/>
            <person name="Haridas S."/>
            <person name="Kuo A."/>
            <person name="Mondo S."/>
            <person name="Pangilinan J."/>
            <person name="Riley R."/>
            <person name="Labutti K."/>
            <person name="Andreopoulos B."/>
            <person name="Lipzen A."/>
            <person name="Chen C."/>
            <person name="Yanf M."/>
            <person name="Daum C."/>
            <person name="Ng V."/>
            <person name="Clum A."/>
            <person name="Ohm R."/>
            <person name="Martin F."/>
            <person name="Silar P."/>
            <person name="Natvig D."/>
            <person name="Lalanne C."/>
            <person name="Gautier V."/>
            <person name="Ament-Velasquez S.L."/>
            <person name="Kruys A."/>
            <person name="Hutchinson M.I."/>
            <person name="Powell A.J."/>
            <person name="Barry K."/>
            <person name="Miller A.N."/>
            <person name="Grigoriev I.V."/>
            <person name="Debuchy R."/>
            <person name="Gladieux P."/>
            <person name="Thoren M.H."/>
            <person name="Johannesson H."/>
        </authorList>
    </citation>
    <scope>NUCLEOTIDE SEQUENCE</scope>
    <source>
        <strain evidence="2">PSN293</strain>
    </source>
</reference>
<dbReference type="AlphaFoldDB" id="A0AAN7B6Q2"/>
<organism evidence="2 3">
    <name type="scientific">Rhypophila decipiens</name>
    <dbReference type="NCBI Taxonomy" id="261697"/>
    <lineage>
        <taxon>Eukaryota</taxon>
        <taxon>Fungi</taxon>
        <taxon>Dikarya</taxon>
        <taxon>Ascomycota</taxon>
        <taxon>Pezizomycotina</taxon>
        <taxon>Sordariomycetes</taxon>
        <taxon>Sordariomycetidae</taxon>
        <taxon>Sordariales</taxon>
        <taxon>Naviculisporaceae</taxon>
        <taxon>Rhypophila</taxon>
    </lineage>
</organism>
<evidence type="ECO:0000313" key="2">
    <source>
        <dbReference type="EMBL" id="KAK4210130.1"/>
    </source>
</evidence>
<comment type="caution">
    <text evidence="2">The sequence shown here is derived from an EMBL/GenBank/DDBJ whole genome shotgun (WGS) entry which is preliminary data.</text>
</comment>
<keyword evidence="3" id="KW-1185">Reference proteome</keyword>
<protein>
    <submittedName>
        <fullName evidence="2">Uncharacterized protein</fullName>
    </submittedName>
</protein>